<protein>
    <submittedName>
        <fullName evidence="8">Putative ABC transport system permease protein</fullName>
    </submittedName>
</protein>
<evidence type="ECO:0000259" key="7">
    <source>
        <dbReference type="Pfam" id="PF02687"/>
    </source>
</evidence>
<proteinExistence type="inferred from homology"/>
<organism evidence="8 9">
    <name type="scientific">Tepidimicrobium xylanilyticum</name>
    <dbReference type="NCBI Taxonomy" id="1123352"/>
    <lineage>
        <taxon>Bacteria</taxon>
        <taxon>Bacillati</taxon>
        <taxon>Bacillota</taxon>
        <taxon>Tissierellia</taxon>
        <taxon>Tissierellales</taxon>
        <taxon>Tepidimicrobiaceae</taxon>
        <taxon>Tepidimicrobium</taxon>
    </lineage>
</organism>
<keyword evidence="2 6" id="KW-1003">Cell membrane</keyword>
<evidence type="ECO:0000256" key="5">
    <source>
        <dbReference type="ARBA" id="ARBA00023136"/>
    </source>
</evidence>
<feature type="transmembrane region" description="Helical" evidence="6">
    <location>
        <begin position="528"/>
        <end position="553"/>
    </location>
</feature>
<evidence type="ECO:0000313" key="8">
    <source>
        <dbReference type="EMBL" id="SDW00301.1"/>
    </source>
</evidence>
<feature type="transmembrane region" description="Helical" evidence="6">
    <location>
        <begin position="286"/>
        <end position="308"/>
    </location>
</feature>
<feature type="domain" description="ABC3 transporter permease C-terminal" evidence="7">
    <location>
        <begin position="65"/>
        <end position="184"/>
    </location>
</feature>
<dbReference type="GO" id="GO:0055085">
    <property type="term" value="P:transmembrane transport"/>
    <property type="evidence" value="ECO:0007669"/>
    <property type="project" value="UniProtKB-UniRule"/>
</dbReference>
<dbReference type="RefSeq" id="WP_093749615.1">
    <property type="nucleotide sequence ID" value="NZ_FNNG01000001.1"/>
</dbReference>
<feature type="transmembrane region" description="Helical" evidence="6">
    <location>
        <begin position="152"/>
        <end position="177"/>
    </location>
</feature>
<feature type="transmembrane region" description="Helical" evidence="6">
    <location>
        <begin position="205"/>
        <end position="222"/>
    </location>
</feature>
<name>A0A1H2PZP2_9FIRM</name>
<keyword evidence="4 6" id="KW-1133">Transmembrane helix</keyword>
<dbReference type="AlphaFoldDB" id="A0A1H2PZP2"/>
<dbReference type="OrthoDB" id="9781780at2"/>
<comment type="subcellular location">
    <subcellularLocation>
        <location evidence="1 6">Cell membrane</location>
        <topology evidence="1 6">Multi-pass membrane protein</topology>
    </subcellularLocation>
</comment>
<feature type="transmembrane region" description="Helical" evidence="6">
    <location>
        <begin position="587"/>
        <end position="606"/>
    </location>
</feature>
<keyword evidence="6" id="KW-0813">Transport</keyword>
<comment type="similarity">
    <text evidence="6">Belongs to the ABC-4 integral membrane protein family.</text>
</comment>
<evidence type="ECO:0000256" key="6">
    <source>
        <dbReference type="PIRNR" id="PIRNR018968"/>
    </source>
</evidence>
<keyword evidence="5 6" id="KW-0472">Membrane</keyword>
<keyword evidence="3 6" id="KW-0812">Transmembrane</keyword>
<dbReference type="InterPro" id="IPR003838">
    <property type="entry name" value="ABC3_permease_C"/>
</dbReference>
<dbReference type="PANTHER" id="PTHR46795:SF1">
    <property type="entry name" value="ABC TRANSPORTER PERMEASE PROTEIN"/>
    <property type="match status" value="1"/>
</dbReference>
<sequence>MRLYDLAIRNLKGNAYRYIMYYLSNVFTIAVSFIFINFLFHPRLESGPLAPSGVVHVGAMNGIFICLIIIIIFTVLFIGYATSMFIKSRGKEFGLLSLFGMTNKQIRKYIMAESTIITILSIISGVLIGILFSKLFFMAMEAFMGIRLPFNISLMALLITVVVFFILFEVVNLLALVRIRNKEIVEQLKSSKIPKEIPKFSNKKSAFGVILLLIGYVTAWFVDGAFVILAMIPVVSIVVLGTYFIFTQFSIALANKLTKNPELFYKKANMVAFSQMIFKLKDTAKVLFLAAILGAITFTATETIYSFFTVVPNKMGLDNVPQDIAIVQKGENLYDEESINKAIDILKNNGLKVEGFHKVKLIKVINETIKDGEVNGGATVVISNSDYNRLASFEGREEVKVNKGEMIYNYPHPWPYTYEGIEERVFPYEAAIVIFNDERMELRVKGEVYGSATTLIMDSYDPLILNDEDFNRLSNMATDEDLIIFNGINVDRWKRSYKASLEVQDMLGEAYQGDYYSKVMPYREMRSLYGFTLFLGFFIAFLFFLATGSIIYFKLFNEIKQDGLEYGILKKIGITKKEMNSMITKQIAVIFFLPFVVSTLHSLFALKSLANLLDELLISNGLIVMVGYFIFQGIYFLIIRRIYINKINELTCTM</sequence>
<dbReference type="InterPro" id="IPR052536">
    <property type="entry name" value="ABC-4_Integral_Memb_Prot"/>
</dbReference>
<evidence type="ECO:0000256" key="3">
    <source>
        <dbReference type="ARBA" id="ARBA00022692"/>
    </source>
</evidence>
<feature type="transmembrane region" description="Helical" evidence="6">
    <location>
        <begin position="109"/>
        <end position="132"/>
    </location>
</feature>
<dbReference type="PIRSF" id="PIRSF018968">
    <property type="entry name" value="ABC_permease_BceB"/>
    <property type="match status" value="1"/>
</dbReference>
<keyword evidence="9" id="KW-1185">Reference proteome</keyword>
<dbReference type="Proteomes" id="UP000198828">
    <property type="component" value="Unassembled WGS sequence"/>
</dbReference>
<dbReference type="GO" id="GO:0005886">
    <property type="term" value="C:plasma membrane"/>
    <property type="evidence" value="ECO:0007669"/>
    <property type="project" value="UniProtKB-SubCell"/>
</dbReference>
<feature type="transmembrane region" description="Helical" evidence="6">
    <location>
        <begin position="60"/>
        <end position="81"/>
    </location>
</feature>
<evidence type="ECO:0000256" key="2">
    <source>
        <dbReference type="ARBA" id="ARBA00022475"/>
    </source>
</evidence>
<evidence type="ECO:0000313" key="9">
    <source>
        <dbReference type="Proteomes" id="UP000198828"/>
    </source>
</evidence>
<feature type="transmembrane region" description="Helical" evidence="6">
    <location>
        <begin position="228"/>
        <end position="246"/>
    </location>
</feature>
<feature type="transmembrane region" description="Helical" evidence="6">
    <location>
        <begin position="21"/>
        <end position="40"/>
    </location>
</feature>
<dbReference type="InterPro" id="IPR027022">
    <property type="entry name" value="ABC_permease_BceB-typ"/>
</dbReference>
<dbReference type="PANTHER" id="PTHR46795">
    <property type="entry name" value="ABC TRANSPORTER PERMEASE-RELATED-RELATED"/>
    <property type="match status" value="1"/>
</dbReference>
<gene>
    <name evidence="8" type="ORF">SAMN05660923_00006</name>
</gene>
<evidence type="ECO:0000256" key="4">
    <source>
        <dbReference type="ARBA" id="ARBA00022989"/>
    </source>
</evidence>
<evidence type="ECO:0000256" key="1">
    <source>
        <dbReference type="ARBA" id="ARBA00004651"/>
    </source>
</evidence>
<dbReference type="EMBL" id="FNNG01000001">
    <property type="protein sequence ID" value="SDW00301.1"/>
    <property type="molecule type" value="Genomic_DNA"/>
</dbReference>
<reference evidence="8 9" key="1">
    <citation type="submission" date="2016-10" db="EMBL/GenBank/DDBJ databases">
        <authorList>
            <person name="de Groot N.N."/>
        </authorList>
    </citation>
    <scope>NUCLEOTIDE SEQUENCE [LARGE SCALE GENOMIC DNA]</scope>
    <source>
        <strain evidence="8 9">DSM 23310</strain>
    </source>
</reference>
<accession>A0A1H2PZP2</accession>
<feature type="transmembrane region" description="Helical" evidence="6">
    <location>
        <begin position="618"/>
        <end position="638"/>
    </location>
</feature>
<dbReference type="Pfam" id="PF02687">
    <property type="entry name" value="FtsX"/>
    <property type="match status" value="1"/>
</dbReference>